<dbReference type="Proteomes" id="UP000574390">
    <property type="component" value="Unassembled WGS sequence"/>
</dbReference>
<dbReference type="Proteomes" id="UP000553632">
    <property type="component" value="Unassembled WGS sequence"/>
</dbReference>
<accession>A0A7J6SWL3</accession>
<dbReference type="EMBL" id="JABANO010008294">
    <property type="protein sequence ID" value="KAF4748775.1"/>
    <property type="molecule type" value="Genomic_DNA"/>
</dbReference>
<keyword evidence="4" id="KW-1185">Reference proteome</keyword>
<feature type="region of interest" description="Disordered" evidence="1">
    <location>
        <begin position="170"/>
        <end position="214"/>
    </location>
</feature>
<evidence type="ECO:0000256" key="1">
    <source>
        <dbReference type="SAM" id="MobiDB-lite"/>
    </source>
</evidence>
<comment type="caution">
    <text evidence="2">The sequence shown here is derived from an EMBL/GenBank/DDBJ whole genome shotgun (WGS) entry which is preliminary data.</text>
</comment>
<feature type="non-terminal residue" evidence="2">
    <location>
        <position position="214"/>
    </location>
</feature>
<organism evidence="2 5">
    <name type="scientific">Perkinsus olseni</name>
    <name type="common">Perkinsus atlanticus</name>
    <dbReference type="NCBI Taxonomy" id="32597"/>
    <lineage>
        <taxon>Eukaryota</taxon>
        <taxon>Sar</taxon>
        <taxon>Alveolata</taxon>
        <taxon>Perkinsozoa</taxon>
        <taxon>Perkinsea</taxon>
        <taxon>Perkinsida</taxon>
        <taxon>Perkinsidae</taxon>
        <taxon>Perkinsus</taxon>
    </lineage>
</organism>
<evidence type="ECO:0000313" key="2">
    <source>
        <dbReference type="EMBL" id="KAF4737339.1"/>
    </source>
</evidence>
<sequence>YRFDAPLAGHYRFDKLQPVALSDLSQRGPPGGGVVAASVSHESYWKAVLTEVHSSSARPQFEVAFERNKGWRLQNLTVLSTTDGIMKLNTRDFWEKAKAFFFELPIERAAPTYAIMVTVNGKKIMLFDTNTRANPPGITRLSAAASATKPLQYPVADPQTYDQLELPPANINRARAPEGLPPTDEQGSSLMKQSRGLKRSSSQERTDESKKRRI</sequence>
<evidence type="ECO:0000313" key="3">
    <source>
        <dbReference type="EMBL" id="KAF4748775.1"/>
    </source>
</evidence>
<protein>
    <submittedName>
        <fullName evidence="2">Uncharacterized protein</fullName>
    </submittedName>
</protein>
<dbReference type="AlphaFoldDB" id="A0A7J6SWL3"/>
<evidence type="ECO:0000313" key="4">
    <source>
        <dbReference type="Proteomes" id="UP000553632"/>
    </source>
</evidence>
<dbReference type="EMBL" id="JABANM010011646">
    <property type="protein sequence ID" value="KAF4737339.1"/>
    <property type="molecule type" value="Genomic_DNA"/>
</dbReference>
<feature type="compositionally biased region" description="Basic and acidic residues" evidence="1">
    <location>
        <begin position="201"/>
        <end position="214"/>
    </location>
</feature>
<reference evidence="4 5" key="1">
    <citation type="submission" date="2020-04" db="EMBL/GenBank/DDBJ databases">
        <title>Perkinsus olseni comparative genomics.</title>
        <authorList>
            <person name="Bogema D.R."/>
        </authorList>
    </citation>
    <scope>NUCLEOTIDE SEQUENCE [LARGE SCALE GENOMIC DNA]</scope>
    <source>
        <strain evidence="2">ATCC PRA-205</strain>
        <strain evidence="3 4">ATCC PRA-207</strain>
    </source>
</reference>
<proteinExistence type="predicted"/>
<evidence type="ECO:0000313" key="5">
    <source>
        <dbReference type="Proteomes" id="UP000574390"/>
    </source>
</evidence>
<name>A0A7J6SWL3_PEROL</name>
<gene>
    <name evidence="2" type="ORF">FOZ62_032054</name>
    <name evidence="3" type="ORF">FOZ63_003430</name>
</gene>